<evidence type="ECO:0000313" key="2">
    <source>
        <dbReference type="Proteomes" id="UP000308730"/>
    </source>
</evidence>
<name>A0A4S4N204_9APHY</name>
<evidence type="ECO:0000313" key="1">
    <source>
        <dbReference type="EMBL" id="THH31828.1"/>
    </source>
</evidence>
<dbReference type="AlphaFoldDB" id="A0A4S4N204"/>
<dbReference type="EMBL" id="SGPM01000036">
    <property type="protein sequence ID" value="THH31828.1"/>
    <property type="molecule type" value="Genomic_DNA"/>
</dbReference>
<comment type="caution">
    <text evidence="1">The sequence shown here is derived from an EMBL/GenBank/DDBJ whole genome shotgun (WGS) entry which is preliminary data.</text>
</comment>
<dbReference type="Proteomes" id="UP000308730">
    <property type="component" value="Unassembled WGS sequence"/>
</dbReference>
<proteinExistence type="predicted"/>
<keyword evidence="2" id="KW-1185">Reference proteome</keyword>
<organism evidence="1 2">
    <name type="scientific">Antrodiella citrinella</name>
    <dbReference type="NCBI Taxonomy" id="2447956"/>
    <lineage>
        <taxon>Eukaryota</taxon>
        <taxon>Fungi</taxon>
        <taxon>Dikarya</taxon>
        <taxon>Basidiomycota</taxon>
        <taxon>Agaricomycotina</taxon>
        <taxon>Agaricomycetes</taxon>
        <taxon>Polyporales</taxon>
        <taxon>Steccherinaceae</taxon>
        <taxon>Antrodiella</taxon>
    </lineage>
</organism>
<sequence length="227" mass="25253">MPILSYHVPTYLLRKVLVKAFRQQALKERCELDAFLRPIPQIWGYAFEVLAIDSLLCLDSPVAVHTNRSADIPAFYLAPGLSLVSELFDKTVSFYPKDNIIYVSRVGLNFLDVFVVSDNRNNVAILQMTVAKKHILKHSSVRSVLEAFTKASQPTTNQVPMPKDWSLIYVTPDEQGRKTADQKSLALGAGYPSVDVGWLHIGQEFKSLMQKLAEADDEEAASGAVAD</sequence>
<accession>A0A4S4N204</accession>
<protein>
    <submittedName>
        <fullName evidence="1">Uncharacterized protein</fullName>
    </submittedName>
</protein>
<reference evidence="1 2" key="1">
    <citation type="submission" date="2019-02" db="EMBL/GenBank/DDBJ databases">
        <title>Genome sequencing of the rare red list fungi Antrodiella citrinella (Flaviporus citrinellus).</title>
        <authorList>
            <person name="Buettner E."/>
            <person name="Kellner H."/>
        </authorList>
    </citation>
    <scope>NUCLEOTIDE SEQUENCE [LARGE SCALE GENOMIC DNA]</scope>
    <source>
        <strain evidence="1 2">DSM 108506</strain>
    </source>
</reference>
<gene>
    <name evidence="1" type="ORF">EUX98_g2339</name>
</gene>